<organism evidence="2 3">
    <name type="scientific">Harryflintia acetispora</name>
    <dbReference type="NCBI Taxonomy" id="1849041"/>
    <lineage>
        <taxon>Bacteria</taxon>
        <taxon>Bacillati</taxon>
        <taxon>Bacillota</taxon>
        <taxon>Clostridia</taxon>
        <taxon>Eubacteriales</taxon>
        <taxon>Oscillospiraceae</taxon>
        <taxon>Harryflintia</taxon>
    </lineage>
</organism>
<accession>A0A9X8UHF8</accession>
<dbReference type="EMBL" id="SLUK01000012">
    <property type="protein sequence ID" value="TCL41897.1"/>
    <property type="molecule type" value="Genomic_DNA"/>
</dbReference>
<dbReference type="AlphaFoldDB" id="A0A9X8UHF8"/>
<sequence length="463" mass="51295">MNGLVKRLGSAFLCLCLGFGLLVLPGSAGEAQDGQRPVSLLVCDEQDGRYRLEALLRACGLPVVSVSRDEYSPGLLPGYEGVITTDNRPYRDALEAGVPVFCVGQRSGPVQGASLATLERGALTLRLDGHSQQLFARDPVELLAQAPGEAVGSLTLTSGEQFPFAAVMGEVGYAPFYRGDDLSALALAAAVRRWMGGQDEGQMYVLIDEIYPFTDLAMLCLSAERLHENGIPFILRIMPVYDNLDYPAFLRYAQVLRYAQSLGGTVVLHDPIVLYTDNDEPIDTRKERVRAALEGRFSLQRQPVIRQTGGEPIETKLARTKKALEDLGILRMDMALPPLELTCGQLGAIESDTRNFGTFAVDTMVTFAPFESEEELDEAIGILNGRWLSLSRYGGERFEEELRYDEIPVDEQFEYRKKEELSFTAFFAGANKLLILIVLISAGVFVLMLTFGRRIYRNKFYKE</sequence>
<dbReference type="Proteomes" id="UP000294682">
    <property type="component" value="Unassembled WGS sequence"/>
</dbReference>
<evidence type="ECO:0008006" key="4">
    <source>
        <dbReference type="Google" id="ProtNLM"/>
    </source>
</evidence>
<comment type="caution">
    <text evidence="2">The sequence shown here is derived from an EMBL/GenBank/DDBJ whole genome shotgun (WGS) entry which is preliminary data.</text>
</comment>
<proteinExistence type="predicted"/>
<keyword evidence="1" id="KW-1133">Transmembrane helix</keyword>
<keyword evidence="1" id="KW-0812">Transmembrane</keyword>
<feature type="transmembrane region" description="Helical" evidence="1">
    <location>
        <begin position="433"/>
        <end position="452"/>
    </location>
</feature>
<evidence type="ECO:0000256" key="1">
    <source>
        <dbReference type="SAM" id="Phobius"/>
    </source>
</evidence>
<evidence type="ECO:0000313" key="3">
    <source>
        <dbReference type="Proteomes" id="UP000294682"/>
    </source>
</evidence>
<keyword evidence="1" id="KW-0472">Membrane</keyword>
<gene>
    <name evidence="2" type="ORF">EDD78_11267</name>
</gene>
<reference evidence="2 3" key="1">
    <citation type="submission" date="2019-03" db="EMBL/GenBank/DDBJ databases">
        <title>Genomic Encyclopedia of Type Strains, Phase IV (KMG-IV): sequencing the most valuable type-strain genomes for metagenomic binning, comparative biology and taxonomic classification.</title>
        <authorList>
            <person name="Goeker M."/>
        </authorList>
    </citation>
    <scope>NUCLEOTIDE SEQUENCE [LARGE SCALE GENOMIC DNA]</scope>
    <source>
        <strain evidence="2 3">DSM 100433</strain>
    </source>
</reference>
<dbReference type="RefSeq" id="WP_132085116.1">
    <property type="nucleotide sequence ID" value="NZ_SLUK01000012.1"/>
</dbReference>
<protein>
    <recommendedName>
        <fullName evidence="4">DUF2334 domain-containing protein</fullName>
    </recommendedName>
</protein>
<name>A0A9X8UHF8_9FIRM</name>
<keyword evidence="3" id="KW-1185">Reference proteome</keyword>
<evidence type="ECO:0000313" key="2">
    <source>
        <dbReference type="EMBL" id="TCL41897.1"/>
    </source>
</evidence>